<evidence type="ECO:0000313" key="9">
    <source>
        <dbReference type="Proteomes" id="UP000649829"/>
    </source>
</evidence>
<evidence type="ECO:0000256" key="3">
    <source>
        <dbReference type="ARBA" id="ARBA00022679"/>
    </source>
</evidence>
<evidence type="ECO:0000256" key="4">
    <source>
        <dbReference type="ARBA" id="ARBA00022777"/>
    </source>
</evidence>
<dbReference type="PANTHER" id="PTHR43711:SF1">
    <property type="entry name" value="HISTIDINE KINASE 1"/>
    <property type="match status" value="1"/>
</dbReference>
<keyword evidence="6" id="KW-0472">Membrane</keyword>
<dbReference type="Gene3D" id="1.10.287.130">
    <property type="match status" value="1"/>
</dbReference>
<feature type="transmembrane region" description="Helical" evidence="6">
    <location>
        <begin position="53"/>
        <end position="77"/>
    </location>
</feature>
<dbReference type="EMBL" id="BMLF01000001">
    <property type="protein sequence ID" value="GGL90761.1"/>
    <property type="molecule type" value="Genomic_DNA"/>
</dbReference>
<dbReference type="PANTHER" id="PTHR43711">
    <property type="entry name" value="TWO-COMPONENT HISTIDINE KINASE"/>
    <property type="match status" value="1"/>
</dbReference>
<dbReference type="AlphaFoldDB" id="A0A917SNJ4"/>
<evidence type="ECO:0000256" key="1">
    <source>
        <dbReference type="ARBA" id="ARBA00000085"/>
    </source>
</evidence>
<keyword evidence="9" id="KW-1185">Reference proteome</keyword>
<dbReference type="InterPro" id="IPR003661">
    <property type="entry name" value="HisK_dim/P_dom"/>
</dbReference>
<comment type="caution">
    <text evidence="8">The sequence shown here is derived from an EMBL/GenBank/DDBJ whole genome shotgun (WGS) entry which is preliminary data.</text>
</comment>
<dbReference type="InterPro" id="IPR050736">
    <property type="entry name" value="Sensor_HK_Regulatory"/>
</dbReference>
<reference evidence="8" key="1">
    <citation type="journal article" date="2014" name="Int. J. Syst. Evol. Microbiol.">
        <title>Complete genome sequence of Corynebacterium casei LMG S-19264T (=DSM 44701T), isolated from a smear-ripened cheese.</title>
        <authorList>
            <consortium name="US DOE Joint Genome Institute (JGI-PGF)"/>
            <person name="Walter F."/>
            <person name="Albersmeier A."/>
            <person name="Kalinowski J."/>
            <person name="Ruckert C."/>
        </authorList>
    </citation>
    <scope>NUCLEOTIDE SEQUENCE</scope>
    <source>
        <strain evidence="8">CGMCC 1.6293</strain>
    </source>
</reference>
<evidence type="ECO:0000313" key="8">
    <source>
        <dbReference type="EMBL" id="GGL90761.1"/>
    </source>
</evidence>
<reference evidence="8" key="2">
    <citation type="submission" date="2020-09" db="EMBL/GenBank/DDBJ databases">
        <authorList>
            <person name="Sun Q."/>
            <person name="Zhou Y."/>
        </authorList>
    </citation>
    <scope>NUCLEOTIDE SEQUENCE</scope>
    <source>
        <strain evidence="8">CGMCC 1.6293</strain>
    </source>
</reference>
<dbReference type="RefSeq" id="WP_028285992.1">
    <property type="nucleotide sequence ID" value="NZ_BMLF01000001.1"/>
</dbReference>
<dbReference type="CDD" id="cd00082">
    <property type="entry name" value="HisKA"/>
    <property type="match status" value="1"/>
</dbReference>
<dbReference type="InterPro" id="IPR036097">
    <property type="entry name" value="HisK_dim/P_sf"/>
</dbReference>
<keyword evidence="4" id="KW-0418">Kinase</keyword>
<name>A0A917SNJ4_9RHOB</name>
<feature type="domain" description="Signal transduction histidine kinase dimerisation/phosphoacceptor" evidence="7">
    <location>
        <begin position="140"/>
        <end position="209"/>
    </location>
</feature>
<evidence type="ECO:0000259" key="7">
    <source>
        <dbReference type="SMART" id="SM00388"/>
    </source>
</evidence>
<keyword evidence="6" id="KW-1133">Transmembrane helix</keyword>
<organism evidence="8 9">
    <name type="scientific">Pseudooceanicola nanhaiensis</name>
    <dbReference type="NCBI Taxonomy" id="375761"/>
    <lineage>
        <taxon>Bacteria</taxon>
        <taxon>Pseudomonadati</taxon>
        <taxon>Pseudomonadota</taxon>
        <taxon>Alphaproteobacteria</taxon>
        <taxon>Rhodobacterales</taxon>
        <taxon>Paracoccaceae</taxon>
        <taxon>Pseudooceanicola</taxon>
    </lineage>
</organism>
<comment type="catalytic activity">
    <reaction evidence="1">
        <text>ATP + protein L-histidine = ADP + protein N-phospho-L-histidine.</text>
        <dbReference type="EC" id="2.7.13.3"/>
    </reaction>
</comment>
<feature type="transmembrane region" description="Helical" evidence="6">
    <location>
        <begin position="20"/>
        <end position="41"/>
    </location>
</feature>
<keyword evidence="3" id="KW-0808">Transferase</keyword>
<protein>
    <recommendedName>
        <fullName evidence="2">histidine kinase</fullName>
        <ecNumber evidence="2">2.7.13.3</ecNumber>
    </recommendedName>
</protein>
<dbReference type="Proteomes" id="UP000649829">
    <property type="component" value="Unassembled WGS sequence"/>
</dbReference>
<accession>A0A917SNJ4</accession>
<dbReference type="SUPFAM" id="SSF47384">
    <property type="entry name" value="Homodimeric domain of signal transducing histidine kinase"/>
    <property type="match status" value="1"/>
</dbReference>
<dbReference type="SMART" id="SM00388">
    <property type="entry name" value="HisKA"/>
    <property type="match status" value="1"/>
</dbReference>
<dbReference type="Pfam" id="PF00512">
    <property type="entry name" value="HisKA"/>
    <property type="match status" value="1"/>
</dbReference>
<evidence type="ECO:0000256" key="5">
    <source>
        <dbReference type="ARBA" id="ARBA00023012"/>
    </source>
</evidence>
<dbReference type="GO" id="GO:0000155">
    <property type="term" value="F:phosphorelay sensor kinase activity"/>
    <property type="evidence" value="ECO:0007669"/>
    <property type="project" value="InterPro"/>
</dbReference>
<sequence length="379" mass="40698">MRLYEFLARRNWPRTYTGKILLVSFLGVHVPMFGAVTYALVADPTPLMDQIDVLVAMLIATLVGTAATMVAMAALLAPVRLASEAARTYLDTRETPRLPTRYGDGAGVLMASVQECVTRLDASLTLAEAERDAIELDRSEKFRMLAGMKHDFRTPLTVILGFADLMKTQSIGDYGGAAYRDFATSIGNSGQDLMQTLQSVLDLSDAEAQREYEAERETLDLVPLARKAVGQEHFHADRRAVEVVMEAPRNLPVNTVRNAARDLVGTMLQAAIARTPSGGRVRLLLADEGAPAVTVIAEGAALQLEDLPPRLVQDSTGFRSGTSDAAGSGAATPTTLRLSLIGTFCHAMNARFDASHSDDGMRLHVTLAPEAASVAIAAE</sequence>
<keyword evidence="6" id="KW-0812">Transmembrane</keyword>
<gene>
    <name evidence="8" type="ORF">GCM10011534_11110</name>
</gene>
<proteinExistence type="predicted"/>
<keyword evidence="5" id="KW-0902">Two-component regulatory system</keyword>
<evidence type="ECO:0000256" key="2">
    <source>
        <dbReference type="ARBA" id="ARBA00012438"/>
    </source>
</evidence>
<evidence type="ECO:0000256" key="6">
    <source>
        <dbReference type="SAM" id="Phobius"/>
    </source>
</evidence>
<dbReference type="EC" id="2.7.13.3" evidence="2"/>